<keyword evidence="3" id="KW-1185">Reference proteome</keyword>
<dbReference type="EMBL" id="KZ293657">
    <property type="protein sequence ID" value="PBK93030.1"/>
    <property type="molecule type" value="Genomic_DNA"/>
</dbReference>
<reference evidence="3" key="1">
    <citation type="journal article" date="2017" name="Nat. Ecol. Evol.">
        <title>Genome expansion and lineage-specific genetic innovations in the forest pathogenic fungi Armillaria.</title>
        <authorList>
            <person name="Sipos G."/>
            <person name="Prasanna A.N."/>
            <person name="Walter M.C."/>
            <person name="O'Connor E."/>
            <person name="Balint B."/>
            <person name="Krizsan K."/>
            <person name="Kiss B."/>
            <person name="Hess J."/>
            <person name="Varga T."/>
            <person name="Slot J."/>
            <person name="Riley R."/>
            <person name="Boka B."/>
            <person name="Rigling D."/>
            <person name="Barry K."/>
            <person name="Lee J."/>
            <person name="Mihaltcheva S."/>
            <person name="LaButti K."/>
            <person name="Lipzen A."/>
            <person name="Waldron R."/>
            <person name="Moloney N.M."/>
            <person name="Sperisen C."/>
            <person name="Kredics L."/>
            <person name="Vagvoelgyi C."/>
            <person name="Patrignani A."/>
            <person name="Fitzpatrick D."/>
            <person name="Nagy I."/>
            <person name="Doyle S."/>
            <person name="Anderson J.B."/>
            <person name="Grigoriev I.V."/>
            <person name="Gueldener U."/>
            <person name="Muensterkoetter M."/>
            <person name="Nagy L.G."/>
        </authorList>
    </citation>
    <scope>NUCLEOTIDE SEQUENCE [LARGE SCALE GENOMIC DNA]</scope>
    <source>
        <strain evidence="3">Ar21-2</strain>
    </source>
</reference>
<feature type="compositionally biased region" description="Polar residues" evidence="1">
    <location>
        <begin position="1"/>
        <end position="12"/>
    </location>
</feature>
<feature type="compositionally biased region" description="Basic and acidic residues" evidence="1">
    <location>
        <begin position="98"/>
        <end position="110"/>
    </location>
</feature>
<organism evidence="2 3">
    <name type="scientific">Armillaria gallica</name>
    <name type="common">Bulbous honey fungus</name>
    <name type="synonym">Armillaria bulbosa</name>
    <dbReference type="NCBI Taxonomy" id="47427"/>
    <lineage>
        <taxon>Eukaryota</taxon>
        <taxon>Fungi</taxon>
        <taxon>Dikarya</taxon>
        <taxon>Basidiomycota</taxon>
        <taxon>Agaricomycotina</taxon>
        <taxon>Agaricomycetes</taxon>
        <taxon>Agaricomycetidae</taxon>
        <taxon>Agaricales</taxon>
        <taxon>Marasmiineae</taxon>
        <taxon>Physalacriaceae</taxon>
        <taxon>Armillaria</taxon>
    </lineage>
</organism>
<evidence type="ECO:0000313" key="2">
    <source>
        <dbReference type="EMBL" id="PBK93030.1"/>
    </source>
</evidence>
<evidence type="ECO:0000256" key="1">
    <source>
        <dbReference type="SAM" id="MobiDB-lite"/>
    </source>
</evidence>
<name>A0A2H3DFW9_ARMGA</name>
<dbReference type="Proteomes" id="UP000217790">
    <property type="component" value="Unassembled WGS sequence"/>
</dbReference>
<accession>A0A2H3DFW9</accession>
<gene>
    <name evidence="2" type="ORF">ARMGADRAFT_1030471</name>
</gene>
<sequence length="145" mass="15751">MLQHTISKNSAAAGTAGPVERNQLQHNANTKSSPPFAVRRYPRKSAAAGAAELRPMETTKRKHQTSATVPHTISRNSAASAAELGPMKQRHTGNGNNEHQRRKEKEREEIGAGVRAASAVLELVEEVDMELSVYALLMASTLEKQ</sequence>
<dbReference type="InParanoid" id="A0A2H3DFW9"/>
<feature type="region of interest" description="Disordered" evidence="1">
    <location>
        <begin position="1"/>
        <end position="113"/>
    </location>
</feature>
<evidence type="ECO:0000313" key="3">
    <source>
        <dbReference type="Proteomes" id="UP000217790"/>
    </source>
</evidence>
<dbReference type="OrthoDB" id="10378605at2759"/>
<proteinExistence type="predicted"/>
<feature type="compositionally biased region" description="Polar residues" evidence="1">
    <location>
        <begin position="65"/>
        <end position="79"/>
    </location>
</feature>
<feature type="compositionally biased region" description="Polar residues" evidence="1">
    <location>
        <begin position="22"/>
        <end position="33"/>
    </location>
</feature>
<dbReference type="AlphaFoldDB" id="A0A2H3DFW9"/>
<protein>
    <submittedName>
        <fullName evidence="2">Uncharacterized protein</fullName>
    </submittedName>
</protein>